<comment type="catalytic activity">
    <reaction evidence="9">
        <text>L-seryl-[protein] + ATP = O-phospho-L-seryl-[protein] + ADP + H(+)</text>
        <dbReference type="Rhea" id="RHEA:17989"/>
        <dbReference type="Rhea" id="RHEA-COMP:9863"/>
        <dbReference type="Rhea" id="RHEA-COMP:11604"/>
        <dbReference type="ChEBI" id="CHEBI:15378"/>
        <dbReference type="ChEBI" id="CHEBI:29999"/>
        <dbReference type="ChEBI" id="CHEBI:30616"/>
        <dbReference type="ChEBI" id="CHEBI:83421"/>
        <dbReference type="ChEBI" id="CHEBI:456216"/>
        <dbReference type="EC" id="2.7.11.1"/>
    </reaction>
</comment>
<dbReference type="InterPro" id="IPR020859">
    <property type="entry name" value="ROC"/>
</dbReference>
<dbReference type="EC" id="2.7.11.1" evidence="1"/>
<dbReference type="EMBL" id="FOUB01000004">
    <property type="protein sequence ID" value="SFL80318.1"/>
    <property type="molecule type" value="Genomic_DNA"/>
</dbReference>
<dbReference type="Proteomes" id="UP000183287">
    <property type="component" value="Unassembled WGS sequence"/>
</dbReference>
<dbReference type="Pfam" id="PF16095">
    <property type="entry name" value="COR-A"/>
    <property type="match status" value="1"/>
</dbReference>
<proteinExistence type="predicted"/>
<name>A0A1I4KNH1_9PROT</name>
<reference evidence="12" key="1">
    <citation type="submission" date="2016-10" db="EMBL/GenBank/DDBJ databases">
        <authorList>
            <person name="Varghese N."/>
            <person name="Submissions S."/>
        </authorList>
    </citation>
    <scope>NUCLEOTIDE SEQUENCE [LARGE SCALE GENOMIC DNA]</scope>
    <source>
        <strain evidence="12">Nm44</strain>
    </source>
</reference>
<comment type="catalytic activity">
    <reaction evidence="8">
        <text>L-threonyl-[protein] + ATP = O-phospho-L-threonyl-[protein] + ADP + H(+)</text>
        <dbReference type="Rhea" id="RHEA:46608"/>
        <dbReference type="Rhea" id="RHEA-COMP:11060"/>
        <dbReference type="Rhea" id="RHEA-COMP:11605"/>
        <dbReference type="ChEBI" id="CHEBI:15378"/>
        <dbReference type="ChEBI" id="CHEBI:30013"/>
        <dbReference type="ChEBI" id="CHEBI:30616"/>
        <dbReference type="ChEBI" id="CHEBI:61977"/>
        <dbReference type="ChEBI" id="CHEBI:456216"/>
        <dbReference type="EC" id="2.7.11.1"/>
    </reaction>
</comment>
<evidence type="ECO:0000313" key="12">
    <source>
        <dbReference type="Proteomes" id="UP000183287"/>
    </source>
</evidence>
<evidence type="ECO:0000256" key="5">
    <source>
        <dbReference type="ARBA" id="ARBA00022777"/>
    </source>
</evidence>
<keyword evidence="5 11" id="KW-0418">Kinase</keyword>
<dbReference type="PROSITE" id="PS51424">
    <property type="entry name" value="ROC"/>
    <property type="match status" value="1"/>
</dbReference>
<dbReference type="InterPro" id="IPR027417">
    <property type="entry name" value="P-loop_NTPase"/>
</dbReference>
<dbReference type="Gene3D" id="3.40.50.300">
    <property type="entry name" value="P-loop containing nucleotide triphosphate hydrolases"/>
    <property type="match status" value="1"/>
</dbReference>
<keyword evidence="6" id="KW-0067">ATP-binding</keyword>
<evidence type="ECO:0000256" key="1">
    <source>
        <dbReference type="ARBA" id="ARBA00012513"/>
    </source>
</evidence>
<protein>
    <recommendedName>
        <fullName evidence="1">non-specific serine/threonine protein kinase</fullName>
        <ecNumber evidence="1">2.7.11.1</ecNumber>
    </recommendedName>
</protein>
<dbReference type="SUPFAM" id="SSF52540">
    <property type="entry name" value="P-loop containing nucleoside triphosphate hydrolases"/>
    <property type="match status" value="1"/>
</dbReference>
<keyword evidence="3" id="KW-0677">Repeat</keyword>
<evidence type="ECO:0000256" key="8">
    <source>
        <dbReference type="ARBA" id="ARBA00047899"/>
    </source>
</evidence>
<dbReference type="Gene3D" id="1.10.10.10">
    <property type="entry name" value="Winged helix-like DNA-binding domain superfamily/Winged helix DNA-binding domain"/>
    <property type="match status" value="1"/>
</dbReference>
<organism evidence="11 12">
    <name type="scientific">Nitrosomonas communis</name>
    <dbReference type="NCBI Taxonomy" id="44574"/>
    <lineage>
        <taxon>Bacteria</taxon>
        <taxon>Pseudomonadati</taxon>
        <taxon>Pseudomonadota</taxon>
        <taxon>Betaproteobacteria</taxon>
        <taxon>Nitrosomonadales</taxon>
        <taxon>Nitrosomonadaceae</taxon>
        <taxon>Nitrosomonas</taxon>
    </lineage>
</organism>
<dbReference type="InterPro" id="IPR036388">
    <property type="entry name" value="WH-like_DNA-bd_sf"/>
</dbReference>
<dbReference type="PRINTS" id="PR00449">
    <property type="entry name" value="RASTRNSFRMNG"/>
</dbReference>
<evidence type="ECO:0000256" key="2">
    <source>
        <dbReference type="ARBA" id="ARBA00022679"/>
    </source>
</evidence>
<dbReference type="GO" id="GO:0005524">
    <property type="term" value="F:ATP binding"/>
    <property type="evidence" value="ECO:0007669"/>
    <property type="project" value="UniProtKB-KW"/>
</dbReference>
<dbReference type="AlphaFoldDB" id="A0A1I4KNH1"/>
<evidence type="ECO:0000256" key="6">
    <source>
        <dbReference type="ARBA" id="ARBA00022840"/>
    </source>
</evidence>
<accession>A0A1I4KNH1</accession>
<dbReference type="PANTHER" id="PTHR47679">
    <property type="entry name" value="PROTEIN TORNADO 1"/>
    <property type="match status" value="1"/>
</dbReference>
<evidence type="ECO:0000256" key="9">
    <source>
        <dbReference type="ARBA" id="ARBA00048679"/>
    </source>
</evidence>
<evidence type="ECO:0000256" key="3">
    <source>
        <dbReference type="ARBA" id="ARBA00022737"/>
    </source>
</evidence>
<evidence type="ECO:0000313" key="11">
    <source>
        <dbReference type="EMBL" id="SFL80318.1"/>
    </source>
</evidence>
<evidence type="ECO:0000256" key="7">
    <source>
        <dbReference type="ARBA" id="ARBA00023134"/>
    </source>
</evidence>
<dbReference type="InterPro" id="IPR032171">
    <property type="entry name" value="COR-A"/>
</dbReference>
<feature type="domain" description="Roc" evidence="10">
    <location>
        <begin position="60"/>
        <end position="258"/>
    </location>
</feature>
<keyword evidence="2" id="KW-0808">Transferase</keyword>
<dbReference type="GO" id="GO:0016301">
    <property type="term" value="F:kinase activity"/>
    <property type="evidence" value="ECO:0007669"/>
    <property type="project" value="UniProtKB-KW"/>
</dbReference>
<gene>
    <name evidence="11" type="ORF">SAMN05421863_1004142</name>
</gene>
<dbReference type="Pfam" id="PF08477">
    <property type="entry name" value="Roc"/>
    <property type="match status" value="1"/>
</dbReference>
<dbReference type="Gene3D" id="1.10.10.2200">
    <property type="match status" value="1"/>
</dbReference>
<dbReference type="InterPro" id="IPR057263">
    <property type="entry name" value="COR-B"/>
</dbReference>
<keyword evidence="4" id="KW-0547">Nucleotide-binding</keyword>
<sequence length="738" mass="85826">MSPLKKLFVKGLPVRWDGSSYLGQEGVFVKDCPLIHPSPEVVKQGLEAVLNYFREIEAQGVDRLLEAKVLIIGEGRAGKTSLLRRLYRPSEPLPTEDETTRGINIHRQGFPLDNERIFRLNVWDFGGQQIYHATHQFFLTKNSLYILVDDTAKDHKSATDEGFKYWLEVIELLSNRSPVLIFQNEKGGRSKTIDEAGIKGRFPNVKEVHRGNLQQRGSTAELYKAIEYFVQRLPHIGEQVPAKWVDIRAAIEEEARHHPYISQQDYFDLYGRYLDFDQTKALHLSRYLHDLGVFLHFQDDPLLRRTVILQNLWATEAVFRILDDETVKANFGQFALADCERIWATSEYRNMHLELLALMEKFELCYPLVAARAHEVNTWLAPQLLSPTMPPGLNNWAAPGDLVLSYRYGFLPKGLISRLMVRMHHFVKRPNMAWTTGVLFERNATEVLVQIPPHGSEIVLRARGPEHKALLSVIASDLDTLNASFSGLEERIEIRIPCICSKCIASTSPEMFEYKRLLKRKEDGKLNIECLESYEEVNVLTLLDGFKPEHLPIWAEKQPDSRRLTSELTKSNRVKDKTIKIFLASSEELREDRDAFDLYFRQRNDRLLEQGIYLKIVRWENFLDAMSSTRLQDEYNREVHNCDIFVSLFMTKTGKFTEEEFDVAHHTFRQNGKPHIYTYFKEASVQITKINRDALQSLWKFQDKLKALGHFQTEYKNTEHLKQLFRDQLEELLNERLI</sequence>
<dbReference type="Pfam" id="PF25497">
    <property type="entry name" value="COR-B"/>
    <property type="match status" value="1"/>
</dbReference>
<keyword evidence="12" id="KW-1185">Reference proteome</keyword>
<evidence type="ECO:0000259" key="10">
    <source>
        <dbReference type="PROSITE" id="PS51424"/>
    </source>
</evidence>
<keyword evidence="7" id="KW-0342">GTP-binding</keyword>
<dbReference type="Gene3D" id="3.30.310.200">
    <property type="match status" value="1"/>
</dbReference>
<evidence type="ECO:0000256" key="4">
    <source>
        <dbReference type="ARBA" id="ARBA00022741"/>
    </source>
</evidence>
<dbReference type="PANTHER" id="PTHR47679:SF2">
    <property type="entry name" value="C-TERMINAL OF ROC (COR) DOMAIN-CONTAINING PROTEIN"/>
    <property type="match status" value="1"/>
</dbReference>